<dbReference type="AlphaFoldDB" id="A0A542YGD2"/>
<feature type="transmembrane region" description="Helical" evidence="1">
    <location>
        <begin position="128"/>
        <end position="148"/>
    </location>
</feature>
<sequence length="327" mass="34784">MGMDGLSSSVVIALAAVLWLAYLLPTWFKRREYLSTERNAVRLQQTLRIMAETAEVPDQVRVESSARSAAVQEKIMQREMQRTRAIQKAQDAAAARAAARQLAESRPAIAADVARSSQSSRRLRRSRLVSTLALIAALVGVVVGVAQLAAGTGWVLLAGSVVVAVGAVVLLAQLAAVSRARAQLAQGLERSAPVASPLRDMFPQQQALAAGGEWTPVPVPKPLYLSRPEAPAAPRVTFADAAARLARPAASTVTPDAVPDHAAELRDAAARSEQALRDAQQQTTRIAPAPAVEVPAETSRFARMGIIDDAELAPVALDEALRRRRAV</sequence>
<gene>
    <name evidence="2" type="ORF">FB562_0184</name>
</gene>
<protein>
    <submittedName>
        <fullName evidence="2">DUF3040 family protein</fullName>
    </submittedName>
</protein>
<feature type="transmembrane region" description="Helical" evidence="1">
    <location>
        <begin position="6"/>
        <end position="28"/>
    </location>
</feature>
<proteinExistence type="predicted"/>
<evidence type="ECO:0000313" key="3">
    <source>
        <dbReference type="Proteomes" id="UP000317998"/>
    </source>
</evidence>
<keyword evidence="1" id="KW-0812">Transmembrane</keyword>
<keyword evidence="1" id="KW-1133">Transmembrane helix</keyword>
<keyword evidence="3" id="KW-1185">Reference proteome</keyword>
<evidence type="ECO:0000313" key="2">
    <source>
        <dbReference type="EMBL" id="TQL47137.1"/>
    </source>
</evidence>
<reference evidence="2 3" key="1">
    <citation type="submission" date="2019-06" db="EMBL/GenBank/DDBJ databases">
        <title>Sequencing the genomes of 1000 actinobacteria strains.</title>
        <authorList>
            <person name="Klenk H.-P."/>
        </authorList>
    </citation>
    <scope>NUCLEOTIDE SEQUENCE [LARGE SCALE GENOMIC DNA]</scope>
    <source>
        <strain evidence="2 3">DSM 26477</strain>
    </source>
</reference>
<accession>A0A542YGD2</accession>
<dbReference type="EMBL" id="VFOM01000001">
    <property type="protein sequence ID" value="TQL47137.1"/>
    <property type="molecule type" value="Genomic_DNA"/>
</dbReference>
<dbReference type="Proteomes" id="UP000317998">
    <property type="component" value="Unassembled WGS sequence"/>
</dbReference>
<name>A0A542YGD2_9MICO</name>
<organism evidence="2 3">
    <name type="scientific">Homoserinimonas aerilata</name>
    <dbReference type="NCBI Taxonomy" id="1162970"/>
    <lineage>
        <taxon>Bacteria</taxon>
        <taxon>Bacillati</taxon>
        <taxon>Actinomycetota</taxon>
        <taxon>Actinomycetes</taxon>
        <taxon>Micrococcales</taxon>
        <taxon>Microbacteriaceae</taxon>
        <taxon>Homoserinimonas</taxon>
    </lineage>
</organism>
<comment type="caution">
    <text evidence="2">The sequence shown here is derived from an EMBL/GenBank/DDBJ whole genome shotgun (WGS) entry which is preliminary data.</text>
</comment>
<keyword evidence="1" id="KW-0472">Membrane</keyword>
<feature type="transmembrane region" description="Helical" evidence="1">
    <location>
        <begin position="154"/>
        <end position="177"/>
    </location>
</feature>
<evidence type="ECO:0000256" key="1">
    <source>
        <dbReference type="SAM" id="Phobius"/>
    </source>
</evidence>